<organism evidence="1 2">
    <name type="scientific">Neophaeococcomyces mojaviensis</name>
    <dbReference type="NCBI Taxonomy" id="3383035"/>
    <lineage>
        <taxon>Eukaryota</taxon>
        <taxon>Fungi</taxon>
        <taxon>Dikarya</taxon>
        <taxon>Ascomycota</taxon>
        <taxon>Pezizomycotina</taxon>
        <taxon>Eurotiomycetes</taxon>
        <taxon>Chaetothyriomycetidae</taxon>
        <taxon>Chaetothyriales</taxon>
        <taxon>Chaetothyriales incertae sedis</taxon>
        <taxon>Neophaeococcomyces</taxon>
    </lineage>
</organism>
<dbReference type="EMBL" id="JAPDRQ010000160">
    <property type="protein sequence ID" value="KAJ9653266.1"/>
    <property type="molecule type" value="Genomic_DNA"/>
</dbReference>
<comment type="caution">
    <text evidence="1">The sequence shown here is derived from an EMBL/GenBank/DDBJ whole genome shotgun (WGS) entry which is preliminary data.</text>
</comment>
<evidence type="ECO:0000313" key="2">
    <source>
        <dbReference type="Proteomes" id="UP001172386"/>
    </source>
</evidence>
<accession>A0ACC2ZZQ6</accession>
<protein>
    <submittedName>
        <fullName evidence="1">Uncharacterized protein</fullName>
    </submittedName>
</protein>
<dbReference type="Proteomes" id="UP001172386">
    <property type="component" value="Unassembled WGS sequence"/>
</dbReference>
<sequence length="1097" mass="121368">MQENGVSFNLNRAWNLSSFSASKVANDPFQRYYGIQSLNLSYPEGTSDYVVVPQFEPVTALKNTTALTAFVDGFATYLDCEVVQPTLGPVFEAPWNMLLADFFSIDIETPSCNLSAVIAGQGPKYLDPLVDPVLQQYQGWWGNYTCNSGVNIDEYPPGEAPIDPGLTDHRLVITTSLVKWNQTAPNRNTWLDKFTTLLCNASYGINQYQVNLPQSNQDVGKPVQATRVGDGDEFTVSDVSNLDIILAVKAATSGAPLGYGGIYHEPSAETAGLASGDLMEPDQFFLLLQAMKGDADIDAFMDPTTLLNYATRAFTGVFTQIAHDYLLQSSNQTIVGSISYVESRLQVEPVSFGLLLAFLITALMISVLLAEIAPRDVVTRNPQSLGAAATLLASSFDLQRSMRNLGACSTSTLKDTLSRYSFQTHAKTDRFQITTVKNRKPVGAGILDNSTNSLLYSGKWWNSLALETWYASLAILLPLFTIAALQTVQVVSDSRNGFINISEDSSQKVWYVYIPALVLACEATLYTSIQFSTALLAPLLKMRSQAVSASCSLSSDMVSLSYLEALHYSFRDGYYSSVVSIVAAFLGLSLTTVSSGLYYVENVPLTRPMTVMRHDMFNLSTPNANLWPGDYFAGAVTGLIFYNNLSFPQWTHEDLIFPQLKIATDVHDASSSMQTSLLNVQIPALRPSLDCSVEDNSTIAYPTQIEQWPYTAQYGNPDAFYGLPFTALMPTACGFYDRSSVIPPNQSFPTRVPFNDTKTYNGLMIDLQWYLASSLDNLVPIPDVIPCKATAFIFSRSSASIVAGNTDNITTDDLKLRASSQALLITCYQRIEEVMVDAVLSLPNFTIDVNHPPKPIESTARYISSGSGSINFNFQTEQHMRYEMETTHIDAPDNLHPAIYAMVHGRWGVPSSEIFDHNGAAKFMEAANRVWGYYMVQAININFRQQATASIDNQSLAYTGTLVQEDRGRLKQDAAVKRTLQAMLGLMSVCGILIYLTIDGKQVLPHDPCSIAGMMSLYAGSDLTEREDLIVPGSEWNSVKDDERMWEGWLFSLGWWKTSGDGWRYGIDIGVAEKYENKQTVWKQMLATKWQRLTRRH</sequence>
<evidence type="ECO:0000313" key="1">
    <source>
        <dbReference type="EMBL" id="KAJ9653266.1"/>
    </source>
</evidence>
<keyword evidence="2" id="KW-1185">Reference proteome</keyword>
<gene>
    <name evidence="1" type="ORF">H2198_007510</name>
</gene>
<name>A0ACC2ZZQ6_9EURO</name>
<proteinExistence type="predicted"/>
<reference evidence="1" key="1">
    <citation type="submission" date="2022-10" db="EMBL/GenBank/DDBJ databases">
        <title>Culturing micro-colonial fungi from biological soil crusts in the Mojave desert and describing Neophaeococcomyces mojavensis, and introducing the new genera and species Taxawa tesnikishii.</title>
        <authorList>
            <person name="Kurbessoian T."/>
            <person name="Stajich J.E."/>
        </authorList>
    </citation>
    <scope>NUCLEOTIDE SEQUENCE</scope>
    <source>
        <strain evidence="1">JES_112</strain>
    </source>
</reference>